<dbReference type="Proteomes" id="UP001500967">
    <property type="component" value="Unassembled WGS sequence"/>
</dbReference>
<organism evidence="2 3">
    <name type="scientific">Cryptosporangium japonicum</name>
    <dbReference type="NCBI Taxonomy" id="80872"/>
    <lineage>
        <taxon>Bacteria</taxon>
        <taxon>Bacillati</taxon>
        <taxon>Actinomycetota</taxon>
        <taxon>Actinomycetes</taxon>
        <taxon>Cryptosporangiales</taxon>
        <taxon>Cryptosporangiaceae</taxon>
        <taxon>Cryptosporangium</taxon>
    </lineage>
</organism>
<proteinExistence type="predicted"/>
<sequence>MAADRGRGEPEPFAQMRGGGAAVLEQHSGDPVARFHVRAQPDVGTRGGCRRGGRLDVFHNIIVADIRAPGQFGLRGGSSEQDHAG</sequence>
<dbReference type="EMBL" id="BAAAGX010000020">
    <property type="protein sequence ID" value="GAA0260837.1"/>
    <property type="molecule type" value="Genomic_DNA"/>
</dbReference>
<feature type="compositionally biased region" description="Basic and acidic residues" evidence="1">
    <location>
        <begin position="1"/>
        <end position="10"/>
    </location>
</feature>
<reference evidence="2 3" key="1">
    <citation type="journal article" date="2019" name="Int. J. Syst. Evol. Microbiol.">
        <title>The Global Catalogue of Microorganisms (GCM) 10K type strain sequencing project: providing services to taxonomists for standard genome sequencing and annotation.</title>
        <authorList>
            <consortium name="The Broad Institute Genomics Platform"/>
            <consortium name="The Broad Institute Genome Sequencing Center for Infectious Disease"/>
            <person name="Wu L."/>
            <person name="Ma J."/>
        </authorList>
    </citation>
    <scope>NUCLEOTIDE SEQUENCE [LARGE SCALE GENOMIC DNA]</scope>
    <source>
        <strain evidence="2 3">JCM 10425</strain>
    </source>
</reference>
<feature type="region of interest" description="Disordered" evidence="1">
    <location>
        <begin position="1"/>
        <end position="21"/>
    </location>
</feature>
<evidence type="ECO:0000313" key="3">
    <source>
        <dbReference type="Proteomes" id="UP001500967"/>
    </source>
</evidence>
<evidence type="ECO:0000313" key="2">
    <source>
        <dbReference type="EMBL" id="GAA0260837.1"/>
    </source>
</evidence>
<comment type="caution">
    <text evidence="2">The sequence shown here is derived from an EMBL/GenBank/DDBJ whole genome shotgun (WGS) entry which is preliminary data.</text>
</comment>
<accession>A0ABN0UTA8</accession>
<protein>
    <submittedName>
        <fullName evidence="2">Uncharacterized protein</fullName>
    </submittedName>
</protein>
<name>A0ABN0UTA8_9ACTN</name>
<gene>
    <name evidence="2" type="ORF">GCM10009539_52960</name>
</gene>
<evidence type="ECO:0000256" key="1">
    <source>
        <dbReference type="SAM" id="MobiDB-lite"/>
    </source>
</evidence>
<keyword evidence="3" id="KW-1185">Reference proteome</keyword>